<dbReference type="EMBL" id="FOGG01000042">
    <property type="protein sequence ID" value="SES20000.1"/>
    <property type="molecule type" value="Genomic_DNA"/>
</dbReference>
<dbReference type="AlphaFoldDB" id="A0A1H9VDX4"/>
<dbReference type="Proteomes" id="UP000199572">
    <property type="component" value="Unassembled WGS sequence"/>
</dbReference>
<protein>
    <submittedName>
        <fullName evidence="1">Uncharacterized protein</fullName>
    </submittedName>
</protein>
<proteinExistence type="predicted"/>
<evidence type="ECO:0000313" key="2">
    <source>
        <dbReference type="Proteomes" id="UP000199572"/>
    </source>
</evidence>
<organism evidence="1 2">
    <name type="scientific">Pedobacter rhizosphaerae</name>
    <dbReference type="NCBI Taxonomy" id="390241"/>
    <lineage>
        <taxon>Bacteria</taxon>
        <taxon>Pseudomonadati</taxon>
        <taxon>Bacteroidota</taxon>
        <taxon>Sphingobacteriia</taxon>
        <taxon>Sphingobacteriales</taxon>
        <taxon>Sphingobacteriaceae</taxon>
        <taxon>Pedobacter</taxon>
    </lineage>
</organism>
<gene>
    <name evidence="1" type="ORF">SAMN04488023_1422</name>
</gene>
<sequence>MSQMSSFIDGEMKTGGLGTLSDGSELAKGFTITGQKDFYGGNHWVTDQKSYYSFWHSVQGDLTPDALDTRTLNQQWGGWLGKMSYPGGDNPKKYNGKDDYSYKPGNIVEYPGMMHDLKYDKMGITGFKGLATSTKAINADYTFVAQELALSLSPGLSLKQRARAYILGTGLGLVALPKTLNALMPLKALTLLPR</sequence>
<keyword evidence="2" id="KW-1185">Reference proteome</keyword>
<evidence type="ECO:0000313" key="1">
    <source>
        <dbReference type="EMBL" id="SES20000.1"/>
    </source>
</evidence>
<name>A0A1H9VDX4_9SPHI</name>
<reference evidence="1 2" key="1">
    <citation type="submission" date="2016-10" db="EMBL/GenBank/DDBJ databases">
        <authorList>
            <person name="de Groot N.N."/>
        </authorList>
    </citation>
    <scope>NUCLEOTIDE SEQUENCE [LARGE SCALE GENOMIC DNA]</scope>
    <source>
        <strain evidence="1 2">DSM 18610</strain>
    </source>
</reference>
<accession>A0A1H9VDX4</accession>